<dbReference type="AlphaFoldDB" id="A0A8J3Q417"/>
<dbReference type="EMBL" id="BONY01000005">
    <property type="protein sequence ID" value="GIH02962.1"/>
    <property type="molecule type" value="Genomic_DNA"/>
</dbReference>
<dbReference type="RefSeq" id="WP_203906894.1">
    <property type="nucleotide sequence ID" value="NZ_BONY01000005.1"/>
</dbReference>
<comment type="caution">
    <text evidence="2">The sequence shown here is derived from an EMBL/GenBank/DDBJ whole genome shotgun (WGS) entry which is preliminary data.</text>
</comment>
<protein>
    <recommendedName>
        <fullName evidence="1">T6SS immunity protein Tdi1 C-terminal domain-containing protein</fullName>
    </recommendedName>
</protein>
<evidence type="ECO:0000259" key="1">
    <source>
        <dbReference type="Pfam" id="PF08906"/>
    </source>
</evidence>
<gene>
    <name evidence="2" type="ORF">Rhe02_10290</name>
</gene>
<keyword evidence="3" id="KW-1185">Reference proteome</keyword>
<sequence length="110" mass="12259">MIRSWIACWCADDKTVAIYEPAYAEAFDTEAGVAQFHNRLLLEEDSEILCPEDFEQWRDASGVAELPFGKCAGLTVPLFLGGTEEAGNLSLTDTEVYWSMTAQMRSVLDE</sequence>
<organism evidence="2 3">
    <name type="scientific">Rhizocola hellebori</name>
    <dbReference type="NCBI Taxonomy" id="1392758"/>
    <lineage>
        <taxon>Bacteria</taxon>
        <taxon>Bacillati</taxon>
        <taxon>Actinomycetota</taxon>
        <taxon>Actinomycetes</taxon>
        <taxon>Micromonosporales</taxon>
        <taxon>Micromonosporaceae</taxon>
        <taxon>Rhizocola</taxon>
    </lineage>
</organism>
<proteinExistence type="predicted"/>
<name>A0A8J3Q417_9ACTN</name>
<dbReference type="InterPro" id="IPR015002">
    <property type="entry name" value="T6SS_Tdi1_C"/>
</dbReference>
<feature type="domain" description="T6SS immunity protein Tdi1 C-terminal" evidence="1">
    <location>
        <begin position="49"/>
        <end position="104"/>
    </location>
</feature>
<reference evidence="2" key="1">
    <citation type="submission" date="2021-01" db="EMBL/GenBank/DDBJ databases">
        <title>Whole genome shotgun sequence of Rhizocola hellebori NBRC 109834.</title>
        <authorList>
            <person name="Komaki H."/>
            <person name="Tamura T."/>
        </authorList>
    </citation>
    <scope>NUCLEOTIDE SEQUENCE</scope>
    <source>
        <strain evidence="2">NBRC 109834</strain>
    </source>
</reference>
<accession>A0A8J3Q417</accession>
<evidence type="ECO:0000313" key="2">
    <source>
        <dbReference type="EMBL" id="GIH02962.1"/>
    </source>
</evidence>
<dbReference type="Proteomes" id="UP000612899">
    <property type="component" value="Unassembled WGS sequence"/>
</dbReference>
<dbReference type="Pfam" id="PF08906">
    <property type="entry name" value="T6SS_Tdi1_C"/>
    <property type="match status" value="1"/>
</dbReference>
<evidence type="ECO:0000313" key="3">
    <source>
        <dbReference type="Proteomes" id="UP000612899"/>
    </source>
</evidence>